<dbReference type="SMART" id="SM00829">
    <property type="entry name" value="PKS_ER"/>
    <property type="match status" value="1"/>
</dbReference>
<dbReference type="RefSeq" id="WP_092820108.1">
    <property type="nucleotide sequence ID" value="NZ_BAABKJ010000009.1"/>
</dbReference>
<dbReference type="Gene3D" id="3.90.180.10">
    <property type="entry name" value="Medium-chain alcohol dehydrogenases, catalytic domain"/>
    <property type="match status" value="1"/>
</dbReference>
<evidence type="ECO:0000256" key="6">
    <source>
        <dbReference type="ARBA" id="ARBA00023002"/>
    </source>
</evidence>
<evidence type="ECO:0000256" key="3">
    <source>
        <dbReference type="ARBA" id="ARBA00022723"/>
    </source>
</evidence>
<dbReference type="FunFam" id="3.40.50.720:FF:000022">
    <property type="entry name" value="Cinnamyl alcohol dehydrogenase"/>
    <property type="match status" value="1"/>
</dbReference>
<reference evidence="11" key="1">
    <citation type="submission" date="2016-09" db="EMBL/GenBank/DDBJ databases">
        <authorList>
            <person name="Varghese N."/>
            <person name="Submissions S."/>
        </authorList>
    </citation>
    <scope>NUCLEOTIDE SEQUENCE [LARGE SCALE GENOMIC DNA]</scope>
    <source>
        <strain evidence="11">ANC 4667</strain>
    </source>
</reference>
<evidence type="ECO:0000313" key="10">
    <source>
        <dbReference type="EMBL" id="SDC50062.1"/>
    </source>
</evidence>
<dbReference type="Pfam" id="PF08240">
    <property type="entry name" value="ADH_N"/>
    <property type="match status" value="1"/>
</dbReference>
<protein>
    <recommendedName>
        <fullName evidence="7">alcohol dehydrogenase (NADP(+))</fullName>
        <ecNumber evidence="7">1.1.1.2</ecNumber>
    </recommendedName>
</protein>
<evidence type="ECO:0000259" key="9">
    <source>
        <dbReference type="SMART" id="SM00829"/>
    </source>
</evidence>
<evidence type="ECO:0000256" key="5">
    <source>
        <dbReference type="ARBA" id="ARBA00022857"/>
    </source>
</evidence>
<keyword evidence="4 8" id="KW-0862">Zinc</keyword>
<keyword evidence="6" id="KW-0560">Oxidoreductase</keyword>
<sequence>MSNNIIHAYAAMQAGAALEPYQFDAGELQSHQVEVKVEYCGLCHSDISVINNDWKSSVYPVVAGHEIIGTIVQLGSEAKGLKVGQRVGIGWTAESCQYCDPCVSGQQVLCSGEKKATIVGHAGGFADKVRAGWQWVIPLPEDLDPESAGPLLCGGITVFDPILKHQIQAIHHVGVIGIGGLGHMAIKLLKAWGCEITAFTSNLDKTEELKAMGADHVVNSRDLQAIKSQRGKFDLLLSTVNVTLDWQAYLATLAPNGTVHMLGLPLEPMQISAGTLIGGAKSVTGSPTGSPAALRQLLKFAARKNIAPQTEVFPMSQLNQAIEHLHSGQARYRIVLKADF</sequence>
<organism evidence="10 11">
    <name type="scientific">Acinetobacter kookii</name>
    <dbReference type="NCBI Taxonomy" id="1226327"/>
    <lineage>
        <taxon>Bacteria</taxon>
        <taxon>Pseudomonadati</taxon>
        <taxon>Pseudomonadota</taxon>
        <taxon>Gammaproteobacteria</taxon>
        <taxon>Moraxellales</taxon>
        <taxon>Moraxellaceae</taxon>
        <taxon>Acinetobacter</taxon>
    </lineage>
</organism>
<dbReference type="OrthoDB" id="9771084at2"/>
<dbReference type="PROSITE" id="PS00059">
    <property type="entry name" value="ADH_ZINC"/>
    <property type="match status" value="1"/>
</dbReference>
<comment type="cofactor">
    <cofactor evidence="1 8">
        <name>Zn(2+)</name>
        <dbReference type="ChEBI" id="CHEBI:29105"/>
    </cofactor>
</comment>
<feature type="domain" description="Enoyl reductase (ER)" evidence="9">
    <location>
        <begin position="15"/>
        <end position="336"/>
    </location>
</feature>
<dbReference type="InterPro" id="IPR013154">
    <property type="entry name" value="ADH-like_N"/>
</dbReference>
<dbReference type="InterPro" id="IPR047109">
    <property type="entry name" value="CAD-like"/>
</dbReference>
<dbReference type="GO" id="GO:0008270">
    <property type="term" value="F:zinc ion binding"/>
    <property type="evidence" value="ECO:0007669"/>
    <property type="project" value="InterPro"/>
</dbReference>
<dbReference type="EMBL" id="FMYO01000007">
    <property type="protein sequence ID" value="SDC50062.1"/>
    <property type="molecule type" value="Genomic_DNA"/>
</dbReference>
<dbReference type="SUPFAM" id="SSF50129">
    <property type="entry name" value="GroES-like"/>
    <property type="match status" value="1"/>
</dbReference>
<accession>A0A1G6M3D5</accession>
<dbReference type="InterPro" id="IPR020843">
    <property type="entry name" value="ER"/>
</dbReference>
<dbReference type="CDD" id="cd05283">
    <property type="entry name" value="CAD1"/>
    <property type="match status" value="1"/>
</dbReference>
<comment type="similarity">
    <text evidence="2 8">Belongs to the zinc-containing alcohol dehydrogenase family.</text>
</comment>
<name>A0A1G6M3D5_9GAMM</name>
<dbReference type="InterPro" id="IPR013149">
    <property type="entry name" value="ADH-like_C"/>
</dbReference>
<dbReference type="STRING" id="1226327.SAMN05421732_107122"/>
<dbReference type="Pfam" id="PF00107">
    <property type="entry name" value="ADH_zinc_N"/>
    <property type="match status" value="1"/>
</dbReference>
<dbReference type="GO" id="GO:0008106">
    <property type="term" value="F:alcohol dehydrogenase (NADP+) activity"/>
    <property type="evidence" value="ECO:0007669"/>
    <property type="project" value="UniProtKB-EC"/>
</dbReference>
<dbReference type="Gene3D" id="3.40.50.720">
    <property type="entry name" value="NAD(P)-binding Rossmann-like Domain"/>
    <property type="match status" value="1"/>
</dbReference>
<dbReference type="AlphaFoldDB" id="A0A1G6M3D5"/>
<dbReference type="Proteomes" id="UP000243468">
    <property type="component" value="Unassembled WGS sequence"/>
</dbReference>
<evidence type="ECO:0000256" key="1">
    <source>
        <dbReference type="ARBA" id="ARBA00001947"/>
    </source>
</evidence>
<gene>
    <name evidence="10" type="ORF">SAMN05421732_107122</name>
</gene>
<evidence type="ECO:0000256" key="4">
    <source>
        <dbReference type="ARBA" id="ARBA00022833"/>
    </source>
</evidence>
<keyword evidence="11" id="KW-1185">Reference proteome</keyword>
<dbReference type="EC" id="1.1.1.2" evidence="7"/>
<dbReference type="InterPro" id="IPR011032">
    <property type="entry name" value="GroES-like_sf"/>
</dbReference>
<dbReference type="PANTHER" id="PTHR42683">
    <property type="entry name" value="ALDEHYDE REDUCTASE"/>
    <property type="match status" value="1"/>
</dbReference>
<dbReference type="PROSITE" id="PS00065">
    <property type="entry name" value="D_2_HYDROXYACID_DH_1"/>
    <property type="match status" value="1"/>
</dbReference>
<keyword evidence="3 8" id="KW-0479">Metal-binding</keyword>
<dbReference type="InterPro" id="IPR029752">
    <property type="entry name" value="D-isomer_DH_CS1"/>
</dbReference>
<dbReference type="InterPro" id="IPR002328">
    <property type="entry name" value="ADH_Zn_CS"/>
</dbReference>
<evidence type="ECO:0000256" key="8">
    <source>
        <dbReference type="RuleBase" id="RU361277"/>
    </source>
</evidence>
<evidence type="ECO:0000313" key="11">
    <source>
        <dbReference type="Proteomes" id="UP000243468"/>
    </source>
</evidence>
<evidence type="ECO:0000256" key="7">
    <source>
        <dbReference type="ARBA" id="ARBA00024074"/>
    </source>
</evidence>
<dbReference type="FunFam" id="3.90.180.10:FF:000018">
    <property type="entry name" value="NAD(P)-dependent alcohol dehydrogenase"/>
    <property type="match status" value="1"/>
</dbReference>
<evidence type="ECO:0000256" key="2">
    <source>
        <dbReference type="ARBA" id="ARBA00008072"/>
    </source>
</evidence>
<dbReference type="SUPFAM" id="SSF51735">
    <property type="entry name" value="NAD(P)-binding Rossmann-fold domains"/>
    <property type="match status" value="1"/>
</dbReference>
<dbReference type="InterPro" id="IPR036291">
    <property type="entry name" value="NAD(P)-bd_dom_sf"/>
</dbReference>
<keyword evidence="5" id="KW-0521">NADP</keyword>
<proteinExistence type="inferred from homology"/>